<keyword evidence="10" id="KW-0326">Glycosidase</keyword>
<proteinExistence type="inferred from homology"/>
<evidence type="ECO:0000256" key="5">
    <source>
        <dbReference type="ARBA" id="ARBA00022824"/>
    </source>
</evidence>
<dbReference type="NCBIfam" id="NF012200">
    <property type="entry name" value="choice_anch_D"/>
    <property type="match status" value="2"/>
</dbReference>
<dbReference type="PANTHER" id="PTHR13460:SF0">
    <property type="entry name" value="MALECTIN"/>
    <property type="match status" value="1"/>
</dbReference>
<evidence type="ECO:0000313" key="16">
    <source>
        <dbReference type="Proteomes" id="UP000007962"/>
    </source>
</evidence>
<feature type="region of interest" description="Disordered" evidence="12">
    <location>
        <begin position="2149"/>
        <end position="2170"/>
    </location>
</feature>
<dbReference type="Gene3D" id="2.60.120.200">
    <property type="match status" value="1"/>
</dbReference>
<evidence type="ECO:0000259" key="13">
    <source>
        <dbReference type="PROSITE" id="PS50853"/>
    </source>
</evidence>
<dbReference type="Pfam" id="PF07691">
    <property type="entry name" value="PA14"/>
    <property type="match status" value="4"/>
</dbReference>
<dbReference type="PANTHER" id="PTHR13460">
    <property type="match status" value="1"/>
</dbReference>
<dbReference type="SUPFAM" id="SSF56988">
    <property type="entry name" value="Anthrax protective antigen"/>
    <property type="match status" value="4"/>
</dbReference>
<evidence type="ECO:0000256" key="1">
    <source>
        <dbReference type="ARBA" id="ARBA00004115"/>
    </source>
</evidence>
<dbReference type="InterPro" id="IPR008979">
    <property type="entry name" value="Galactose-bd-like_sf"/>
</dbReference>
<dbReference type="Proteomes" id="UP000007962">
    <property type="component" value="Chromosome"/>
</dbReference>
<sequence>MSARVPQQADPGRRRRAIGALLAAVIAIPLGIGQALPASALTAAEIPADPAEWATAPYSPLPAAEIAAPGNSLVLDFDGTEGGLPASGDVATGFTMVQPSTADATAYVPGAISVSGGSLQIAASKGIAYLHNDPAVTNGGTRNQQDNTLGVGLDADDGRLRLATAVTVPADANQSAQGGLWFGPDDDNYVKLVVIGNAANQRQIQLSREISAVTATTNPNPDQRTVSVTSAALGSGPVRLVLEIDPVSGTASGWYQIGSGALTSLGAPLQIPASFVDGSLLDAEVPGTTSFGGVFATKRNLPEATAQVFSFADFSVEAIDTTPPAAPTGLLVEVGNDVDLAWTAPADGDVVGYRVYRSSTVPVDTQGTPISGDTPLTEPAFTDSTTFTGSTYAYAVVAVDAAGNASEPVTSAVVAPAPPAGDLVARIDFTTPTGTAADGYTADTGLPYDDTRGFGWLARSTGEPFDMSLNTRVRTNTGVTSDARLASIIHLEYGDTTNPNPANGIVGEDGVWEYALEDGEYAVVVGVGDSATGNYDSSHVVRAEEQVVLGPFDGNAAREYDEAVGIVEVTDGALTLDAGDGTNTKLTHVEIYRVSAGEPEAPAAPTDVVGVAGDAGVELTWQGVEGATGYSVYRGETADVDVDGAPLNAEPLTELSFVDADVTPGTTYFYAVVAHGEAGLRSAPSAVAEVTVPEDEPEAPSAPAGLAAEVVDGDVVLTWDEVDGATGYRVYRGAEAPVAVDGDGLTSEALTGTTYTDTGAEWESSYAYVVVAIGAGGASAPSEAVEVTLPADPEGPQEPGECVAGEWSREVFAAVDLSGEAAATDCVAAVDEDWGWQRPAGIDNNDDFSVRFSSTLDVAEAGTYRFTARADDGVRVLVDGVAVIDEWHASSGGEDYVGEVSLAAGAHAVVVEYYEGGGTASVSASYERLDVEQCAAGAWQRTVYVGTELAGEAVVTDCVNAVEEDWGWQRPAGSEHNDNFSVRYATSIDSGAGTYRFTAQADDAVRVLVDGVAVIDEWHDSSGDVEHVAQVALTEGPHTVVVEYYEAGGTASVSATVTKLAEGCVAGEWSREVFAAVDLSGEAAATDCVAAVDEDWGWQRPAGIDNNDDFSVRFSSTLDVAEAGTYRFTARADDGVRVLVDGVAVIDEWHASSGGEDYVGEVSLAAGAHAVVVEYYEGGGTASVSASYERLDVEQCAAGAWQRTVYVGTELAGEAVVTDCVNAVEEDWGWQRPAGSEHNDNFSVRYATSIDSGAGTYRFTAQADDAVRVLVDGVAVIDEWHDSSGDVEHVAQVALTEGPHTVVVEYYEAGGTASVSATVTKLGADTEAPAVPAEIGVAADGETLVVTWSPSVSTDTVGYRLYRGTEPGVDVEGTPVLGAASPADVTTYTDTDVEPGTSYYYVVTAVDAAGNTSAPSAEAVGMVPAEPDTQAPEAATELTAAGGDTEVTLGWTASTSDDVAGYRVYRGLEPAVGVQGSEPITGVGLVAEPAYTDAGVTNGTTYFYVVTAVDLAGNESVVSNEVVAVPRVPNDTDVRVDFTATNGVPATGYVADWGQSYGLRSSAGQGTGLTYGWLDVDGHPLALVGNGRDRERVGVDERLDSMIHMQYGDVDGGTGTNGVLAEGVWELAVAPGLYEVTVAVGDQAGALDVYDSQHAINVEGTAALESFVGSAGAEYDTLTTTVGVWDGRLTIDADGGFNTKLAYVDVAGVEQVPHVDTVLPENRASDHDVNAGVSATIRIPYAGIGVDPASLPGNVHLYELPLGVEVPTTVGTSGGNDVISLAPDAPLKPETSYRFVVTAGVQDNLGEAFLPFTSVFTTGSGDVVVGDEFTPLTNIEFEKVELPIGAGTYWASFAFGPDGKLYGTSVGEGLYRFTVNEDGTLADKEYLGYAGMTMIGLVFDEAATADDLRLWVTTTTANFNESGQWVSGISLLTGPALGTRNQVFSELPRSLSDHLTNSMTYGPDGRIYFMQGSNQAAGDLDNSWGQRGEQLLTAAVLVFDPHHPQVEAAAAGGGAISVKTAQGGTYDPYATNAPLRIHATGIRNAYDLVWHSNGHLYVPTNGTAGGANTPGVTANANGTFTRVAAAGIPGYASVNGQDVTAQCQRRGYTGGSVPPIANQPTQRDLLFDVEEGGYYGHPNPTRCEWVLNEGNDPASPPQSPGQGGSRYPVGTAADPNYRGIAYDFEFNKSPNGALEYSSAAFGGQLQGRLVVTRFSNNNDLIFLQPDSASGEILGAQTEVGITGVPNSTMQGVGGFNDPLEVVEDTRTGNLYVNQYDRSGSDQRLYLLRVPADQRPDAVTVSASELVFSAVKNTDSAAKTVTVTNSGSEAVTLDVAAAGPNGGEFEILAGDGAVLAPGASTTVSVRFSPGSVVGQRSGELRIAAGDSLVTLGLYGLTMNGIEGGNEPPLQAVLNTVGHPVDVGWTSLADGMSPSAKGDEVLEPLFVRSGTGPVRVTPLAHYAPLENIPFGWYTGDGVAADRHQVGAISSTGYQSVLPPVTAGSASSFDPGAEEFGFYYYSGVFQRYGFTEDRLNSPAADAHRARVYPAVNRSGVVIPNSYVVAFEDASNGDYQDYVFLLQGLKPVTDTGSGDGAVRVDFTSAAGRLAGGYLRDYGQAYGPRSGADQGSGLTYGWKELATENNVDLSVGGTMPGNGRDRSTTSQQDVRLATLMHMQGDDVPTFNGTPVEAFWEIALPDGEYDVTIAVGDASVNTDPESHVINVEGERAVGPFVPTGAAGSATHHATATVRVDLEDGFLTLDPIGGVNTKINYVDIVPVEPQGPDDPSDGAQVKVSFGPAGAPTPAGWTLETGGAFSDARGYGWLDAGTGEPVDRTVATRHRTAAVSGIAYPSDVLLQSFAFLDNASQPTYTNGVWEYEVPNGEYEVAVAVGDAAYLDSTHGVTVEGQPVVASFVPTGSTPFQVGVRDVVVTDGRLTVANSGTNTKIDWLSIRGDGLGEPPVTPSVSVNFQTEAAPTPTGWLADTGGQFSEATGYGWFVDGAPADRSGATRYRTTPTSGIAYPTGDVSRQSLILMQGTTLTGGPIAGVEDGTWEYAVANGTYTVTASVGDPGYLDSNHGLSAEGASVIAGFTPTGTAPFTTGTATVTVTDGRLTLVPTGINTKLNWVRIEGASLAAPAVEVTVNGVAVGDTYAGGSAVLDVSATASAGTTIASLTYAVNGGAAQAWDGPVTFEAVGTYVVEIVATDGAGRTTTREVTLDVADIGGTLTLFNEQATRRPNGQVLPGLSESTVVLHRINSGTTTHTTTETGTVQLRNTGSKDLRITSLALGGPQAAQFQIVDGPELPLDIAPGETIDLTVQFVGASGSKGIRTAHVLVTSSDPASPQTTVNLRAGYMSSPEGNSELTLPQIVSLFGWTTDVGPLVGGASLGNGSENPGSPLNGEEIRSGQWSRMDPSQPVQARQLAAFHGCCTATETINVAGTSATHATPYGQSIWPLTGGGNPVQLSTSPGGNFSIAVAGQSTNNPSYMAVKTWPVRDASGAVVPGSWIVGHDYISSPSQCGIGATNCDFQDNVYLLTNAFPVTPNDTSAPAAPTGLAGTADAGGVDLTWEPSAAVDIAGYRVERSTGPIGTWSLISGATPVRTTAFRDAAVPFASTVAYRVTAVDAAGNASPVSAVANVDVSAVEGRAIRINAGGPAVTVDGVSWAADTYFVGGKTYANAQVTQIAGTTQDVLYLTERSATANLGTFGYDIPVPDGTYEVTLHYAEIYHGATGGGAGGTGKRVFSVNLEGGGVEVANLDLNAVVAPMTAYTTTHTVTVTGGNLDIDLSASVNQPKISAIEVVPAP</sequence>
<keyword evidence="7" id="KW-0472">Membrane</keyword>
<feature type="domain" description="PA14" evidence="14">
    <location>
        <begin position="802"/>
        <end position="940"/>
    </location>
</feature>
<dbReference type="InterPro" id="IPR013783">
    <property type="entry name" value="Ig-like_fold"/>
</dbReference>
<protein>
    <submittedName>
        <fullName evidence="15">PA14 domain protein</fullName>
    </submittedName>
</protein>
<feature type="domain" description="Fibronectin type-III" evidence="13">
    <location>
        <begin position="323"/>
        <end position="420"/>
    </location>
</feature>
<feature type="domain" description="PA14" evidence="14">
    <location>
        <begin position="1064"/>
        <end position="1202"/>
    </location>
</feature>
<dbReference type="InterPro" id="IPR011658">
    <property type="entry name" value="PA14_dom"/>
</dbReference>
<comment type="similarity">
    <text evidence="2">Belongs to the malectin family.</text>
</comment>
<dbReference type="RefSeq" id="WP_012725998.1">
    <property type="nucleotide sequence ID" value="NC_012669.1"/>
</dbReference>
<accession>C5C032</accession>
<dbReference type="GO" id="GO:0030246">
    <property type="term" value="F:carbohydrate binding"/>
    <property type="evidence" value="ECO:0007669"/>
    <property type="project" value="InterPro"/>
</dbReference>
<evidence type="ECO:0000313" key="15">
    <source>
        <dbReference type="EMBL" id="ACQ79218.1"/>
    </source>
</evidence>
<dbReference type="Pfam" id="PF11721">
    <property type="entry name" value="Malectin"/>
    <property type="match status" value="1"/>
</dbReference>
<dbReference type="PROSITE" id="PS51820">
    <property type="entry name" value="PA14"/>
    <property type="match status" value="4"/>
</dbReference>
<dbReference type="STRING" id="471853.Bcav_0957"/>
<dbReference type="PROSITE" id="PS50853">
    <property type="entry name" value="FN3"/>
    <property type="match status" value="6"/>
</dbReference>
<dbReference type="SMART" id="SM00758">
    <property type="entry name" value="PA14"/>
    <property type="match status" value="4"/>
</dbReference>
<evidence type="ECO:0000259" key="14">
    <source>
        <dbReference type="PROSITE" id="PS51820"/>
    </source>
</evidence>
<dbReference type="SUPFAM" id="SSF50952">
    <property type="entry name" value="Soluble quinoprotein glucose dehydrogenase"/>
    <property type="match status" value="1"/>
</dbReference>
<dbReference type="Pfam" id="PF13205">
    <property type="entry name" value="Big_5"/>
    <property type="match status" value="1"/>
</dbReference>
<evidence type="ECO:0000256" key="7">
    <source>
        <dbReference type="ARBA" id="ARBA00023136"/>
    </source>
</evidence>
<comment type="subcellular location">
    <subcellularLocation>
        <location evidence="1">Endoplasmic reticulum membrane</location>
        <topology evidence="1">Single-pass type I membrane protein</topology>
    </subcellularLocation>
</comment>
<evidence type="ECO:0000256" key="4">
    <source>
        <dbReference type="ARBA" id="ARBA00022729"/>
    </source>
</evidence>
<dbReference type="InterPro" id="IPR011041">
    <property type="entry name" value="Quinoprot_gluc/sorb_DH_b-prop"/>
</dbReference>
<feature type="domain" description="Fibronectin type-III" evidence="13">
    <location>
        <begin position="699"/>
        <end position="792"/>
    </location>
</feature>
<feature type="domain" description="PA14" evidence="14">
    <location>
        <begin position="1196"/>
        <end position="1334"/>
    </location>
</feature>
<name>C5C032_BEUC1</name>
<dbReference type="EMBL" id="CP001618">
    <property type="protein sequence ID" value="ACQ79218.1"/>
    <property type="molecule type" value="Genomic_DNA"/>
</dbReference>
<evidence type="ECO:0000256" key="11">
    <source>
        <dbReference type="ARBA" id="ARBA00023326"/>
    </source>
</evidence>
<keyword evidence="11" id="KW-0624">Polysaccharide degradation</keyword>
<dbReference type="Gene3D" id="2.120.10.30">
    <property type="entry name" value="TolB, C-terminal domain"/>
    <property type="match status" value="1"/>
</dbReference>
<keyword evidence="8" id="KW-0325">Glycoprotein</keyword>
<keyword evidence="5" id="KW-0256">Endoplasmic reticulum</keyword>
<dbReference type="eggNOG" id="COG4733">
    <property type="taxonomic scope" value="Bacteria"/>
</dbReference>
<dbReference type="KEGG" id="bcv:Bcav_0957"/>
<evidence type="ECO:0000256" key="8">
    <source>
        <dbReference type="ARBA" id="ARBA00023180"/>
    </source>
</evidence>
<dbReference type="SMART" id="SM00060">
    <property type="entry name" value="FN3"/>
    <property type="match status" value="6"/>
</dbReference>
<dbReference type="Gene3D" id="3.90.182.10">
    <property type="entry name" value="Toxin - Anthrax Protective Antigen,domain 1"/>
    <property type="match status" value="4"/>
</dbReference>
<evidence type="ECO:0000256" key="9">
    <source>
        <dbReference type="ARBA" id="ARBA00023277"/>
    </source>
</evidence>
<dbReference type="Gene3D" id="2.60.40.10">
    <property type="entry name" value="Immunoglobulins"/>
    <property type="match status" value="8"/>
</dbReference>
<dbReference type="Gene3D" id="2.60.120.430">
    <property type="entry name" value="Galactose-binding lectin"/>
    <property type="match status" value="6"/>
</dbReference>
<organism evidence="15 16">
    <name type="scientific">Beutenbergia cavernae (strain ATCC BAA-8 / DSM 12333 / CCUG 43141 / JCM 11478 / NBRC 16432 / NCIMB 13614 / HKI 0122)</name>
    <dbReference type="NCBI Taxonomy" id="471853"/>
    <lineage>
        <taxon>Bacteria</taxon>
        <taxon>Bacillati</taxon>
        <taxon>Actinomycetota</taxon>
        <taxon>Actinomycetes</taxon>
        <taxon>Micrococcales</taxon>
        <taxon>Beutenbergiaceae</taxon>
        <taxon>Beutenbergia</taxon>
    </lineage>
</organism>
<dbReference type="InterPro" id="IPR039155">
    <property type="entry name" value="MLEC"/>
</dbReference>
<feature type="region of interest" description="Disordered" evidence="12">
    <location>
        <begin position="3383"/>
        <end position="3410"/>
    </location>
</feature>
<feature type="domain" description="Fibronectin type-III" evidence="13">
    <location>
        <begin position="1431"/>
        <end position="1531"/>
    </location>
</feature>
<keyword evidence="9" id="KW-0119">Carbohydrate metabolism</keyword>
<dbReference type="eggNOG" id="COG3401">
    <property type="taxonomic scope" value="Bacteria"/>
</dbReference>
<feature type="domain" description="PA14" evidence="14">
    <location>
        <begin position="934"/>
        <end position="1073"/>
    </location>
</feature>
<dbReference type="InterPro" id="IPR011042">
    <property type="entry name" value="6-blade_b-propeller_TolB-like"/>
</dbReference>
<keyword evidence="16" id="KW-1185">Reference proteome</keyword>
<dbReference type="InterPro" id="IPR037524">
    <property type="entry name" value="PA14/GLEYA"/>
</dbReference>
<dbReference type="CAZy" id="CBM57">
    <property type="family name" value="Carbohydrate-Binding Module Family 57"/>
</dbReference>
<dbReference type="GO" id="GO:0016020">
    <property type="term" value="C:membrane"/>
    <property type="evidence" value="ECO:0007669"/>
    <property type="project" value="TreeGrafter"/>
</dbReference>
<dbReference type="InterPro" id="IPR036116">
    <property type="entry name" value="FN3_sf"/>
</dbReference>
<dbReference type="HOGENOM" id="CLU_224319_0_0_11"/>
<evidence type="ECO:0000256" key="12">
    <source>
        <dbReference type="SAM" id="MobiDB-lite"/>
    </source>
</evidence>
<dbReference type="InterPro" id="IPR003961">
    <property type="entry name" value="FN3_dom"/>
</dbReference>
<dbReference type="CDD" id="cd00063">
    <property type="entry name" value="FN3"/>
    <property type="match status" value="2"/>
</dbReference>
<dbReference type="SUPFAM" id="SSF49265">
    <property type="entry name" value="Fibronectin type III"/>
    <property type="match status" value="4"/>
</dbReference>
<dbReference type="InterPro" id="IPR032812">
    <property type="entry name" value="SbsA_Ig"/>
</dbReference>
<gene>
    <name evidence="15" type="ordered locus">Bcav_0957</name>
</gene>
<keyword evidence="4" id="KW-0732">Signal</keyword>
<evidence type="ECO:0000256" key="6">
    <source>
        <dbReference type="ARBA" id="ARBA00022989"/>
    </source>
</evidence>
<evidence type="ECO:0000256" key="2">
    <source>
        <dbReference type="ARBA" id="ARBA00009141"/>
    </source>
</evidence>
<keyword evidence="6" id="KW-1133">Transmembrane helix</keyword>
<evidence type="ECO:0000256" key="10">
    <source>
        <dbReference type="ARBA" id="ARBA00023295"/>
    </source>
</evidence>
<evidence type="ECO:0000256" key="3">
    <source>
        <dbReference type="ARBA" id="ARBA00022692"/>
    </source>
</evidence>
<keyword evidence="10" id="KW-0378">Hydrolase</keyword>
<keyword evidence="3" id="KW-0812">Transmembrane</keyword>
<feature type="domain" description="Fibronectin type-III" evidence="13">
    <location>
        <begin position="3546"/>
        <end position="3641"/>
    </location>
</feature>
<dbReference type="GO" id="GO:0000272">
    <property type="term" value="P:polysaccharide catabolic process"/>
    <property type="evidence" value="ECO:0007669"/>
    <property type="project" value="UniProtKB-KW"/>
</dbReference>
<feature type="domain" description="Fibronectin type-III" evidence="13">
    <location>
        <begin position="601"/>
        <end position="695"/>
    </location>
</feature>
<reference evidence="15 16" key="1">
    <citation type="journal article" date="2009" name="Stand. Genomic Sci.">
        <title>Complete genome sequence of Beutenbergia cavernae type strain (HKI 0122).</title>
        <authorList>
            <person name="Land M."/>
            <person name="Pukall R."/>
            <person name="Abt B."/>
            <person name="Goker M."/>
            <person name="Rohde M."/>
            <person name="Glavina Del Rio T."/>
            <person name="Tice H."/>
            <person name="Copeland A."/>
            <person name="Cheng J.F."/>
            <person name="Lucas S."/>
            <person name="Chen F."/>
            <person name="Nolan M."/>
            <person name="Bruce D."/>
            <person name="Goodwin L."/>
            <person name="Pitluck S."/>
            <person name="Ivanova N."/>
            <person name="Mavromatis K."/>
            <person name="Ovchinnikova G."/>
            <person name="Pati A."/>
            <person name="Chen A."/>
            <person name="Palaniappan K."/>
            <person name="Hauser L."/>
            <person name="Chang Y.J."/>
            <person name="Jefferies C.C."/>
            <person name="Saunders E."/>
            <person name="Brettin T."/>
            <person name="Detter J.C."/>
            <person name="Han C."/>
            <person name="Chain P."/>
            <person name="Bristow J."/>
            <person name="Eisen J.A."/>
            <person name="Markowitz V."/>
            <person name="Hugenholtz P."/>
            <person name="Kyrpides N.C."/>
            <person name="Klenk H.P."/>
            <person name="Lapidus A."/>
        </authorList>
    </citation>
    <scope>NUCLEOTIDE SEQUENCE [LARGE SCALE GENOMIC DNA]</scope>
    <source>
        <strain evidence="16">ATCC BAA-8 / DSM 12333 / NBRC 16432</strain>
    </source>
</reference>
<dbReference type="GO" id="GO:0016798">
    <property type="term" value="F:hydrolase activity, acting on glycosyl bonds"/>
    <property type="evidence" value="ECO:0007669"/>
    <property type="project" value="UniProtKB-KW"/>
</dbReference>
<dbReference type="SUPFAM" id="SSF49785">
    <property type="entry name" value="Galactose-binding domain-like"/>
    <property type="match status" value="6"/>
</dbReference>
<feature type="domain" description="Fibronectin type-III" evidence="13">
    <location>
        <begin position="1328"/>
        <end position="1426"/>
    </location>
</feature>
<dbReference type="InterPro" id="IPR021720">
    <property type="entry name" value="Malectin_dom"/>
</dbReference>